<reference evidence="1" key="1">
    <citation type="journal article" date="2015" name="Nature">
        <title>Complex archaea that bridge the gap between prokaryotes and eukaryotes.</title>
        <authorList>
            <person name="Spang A."/>
            <person name="Saw J.H."/>
            <person name="Jorgensen S.L."/>
            <person name="Zaremba-Niedzwiedzka K."/>
            <person name="Martijn J."/>
            <person name="Lind A.E."/>
            <person name="van Eijk R."/>
            <person name="Schleper C."/>
            <person name="Guy L."/>
            <person name="Ettema T.J."/>
        </authorList>
    </citation>
    <scope>NUCLEOTIDE SEQUENCE</scope>
</reference>
<protein>
    <submittedName>
        <fullName evidence="1">Uncharacterized protein</fullName>
    </submittedName>
</protein>
<sequence length="92" mass="10948">MKQDIINKVESDFDEPKEVIRILESMESMNRGPIEDRAYRSIIFLAHGSRDKLNHYIDLAFKDSRDLYLQAEYEDPEVKKYDFNNTFNEQGL</sequence>
<organism evidence="1">
    <name type="scientific">marine sediment metagenome</name>
    <dbReference type="NCBI Taxonomy" id="412755"/>
    <lineage>
        <taxon>unclassified sequences</taxon>
        <taxon>metagenomes</taxon>
        <taxon>ecological metagenomes</taxon>
    </lineage>
</organism>
<accession>A0A0F9Q866</accession>
<name>A0A0F9Q866_9ZZZZ</name>
<gene>
    <name evidence="1" type="ORF">LCGC14_0751090</name>
</gene>
<proteinExistence type="predicted"/>
<dbReference type="AlphaFoldDB" id="A0A0F9Q866"/>
<dbReference type="EMBL" id="LAZR01001811">
    <property type="protein sequence ID" value="KKN38684.1"/>
    <property type="molecule type" value="Genomic_DNA"/>
</dbReference>
<comment type="caution">
    <text evidence="1">The sequence shown here is derived from an EMBL/GenBank/DDBJ whole genome shotgun (WGS) entry which is preliminary data.</text>
</comment>
<evidence type="ECO:0000313" key="1">
    <source>
        <dbReference type="EMBL" id="KKN38684.1"/>
    </source>
</evidence>